<evidence type="ECO:0000256" key="2">
    <source>
        <dbReference type="SAM" id="Phobius"/>
    </source>
</evidence>
<keyword evidence="2" id="KW-1133">Transmembrane helix</keyword>
<dbReference type="Proteomes" id="UP000002875">
    <property type="component" value="Chromosome"/>
</dbReference>
<evidence type="ECO:0008006" key="5">
    <source>
        <dbReference type="Google" id="ProtNLM"/>
    </source>
</evidence>
<organism evidence="3 4">
    <name type="scientific">Emticicia oligotrophica (strain DSM 17448 / CIP 109782 / MTCC 6937 / GPTSA100-15)</name>
    <dbReference type="NCBI Taxonomy" id="929562"/>
    <lineage>
        <taxon>Bacteria</taxon>
        <taxon>Pseudomonadati</taxon>
        <taxon>Bacteroidota</taxon>
        <taxon>Cytophagia</taxon>
        <taxon>Cytophagales</taxon>
        <taxon>Leadbetterellaceae</taxon>
        <taxon>Emticicia</taxon>
    </lineage>
</organism>
<evidence type="ECO:0000256" key="1">
    <source>
        <dbReference type="SAM" id="Coils"/>
    </source>
</evidence>
<protein>
    <recommendedName>
        <fullName evidence="5">Anti-sigma factor</fullName>
    </recommendedName>
</protein>
<name>A0ABN4AMS5_EMTOG</name>
<evidence type="ECO:0000313" key="3">
    <source>
        <dbReference type="EMBL" id="AFK03590.1"/>
    </source>
</evidence>
<sequence>MNNQLERFVRDNRESFDDYEPSVDLWKKIEAKTNPTKPKGKMVGFQNWIGSKPKFALGMVAGFAVFLLISYLGYQYAKPAAQNPDIMALSPSYAKELTHFTSLVEEKRGELKALEKEDPELYHQFDTELTVLDYNYQNLRKELPKNPNQEELLKAMIDNLSMQIDLLNQQLQIIQKIKEAKNGKTNTMV</sequence>
<reference evidence="3 4" key="1">
    <citation type="submission" date="2011-07" db="EMBL/GenBank/DDBJ databases">
        <title>The complete genome of chromosome of Emticicia oligotrophica DSM 17448.</title>
        <authorList>
            <consortium name="US DOE Joint Genome Institute (JGI-PGF)"/>
            <person name="Lucas S."/>
            <person name="Han J."/>
            <person name="Lapidus A."/>
            <person name="Bruce D."/>
            <person name="Goodwin L."/>
            <person name="Pitluck S."/>
            <person name="Peters L."/>
            <person name="Kyrpides N."/>
            <person name="Mavromatis K."/>
            <person name="Ivanova N."/>
            <person name="Ovchinnikova G."/>
            <person name="Teshima H."/>
            <person name="Detter J.C."/>
            <person name="Tapia R."/>
            <person name="Han C."/>
            <person name="Land M."/>
            <person name="Hauser L."/>
            <person name="Markowitz V."/>
            <person name="Cheng J.-F."/>
            <person name="Hugenholtz P."/>
            <person name="Woyke T."/>
            <person name="Wu D."/>
            <person name="Tindall B."/>
            <person name="Pomrenke H."/>
            <person name="Brambilla E."/>
            <person name="Klenk H.-P."/>
            <person name="Eisen J.A."/>
        </authorList>
    </citation>
    <scope>NUCLEOTIDE SEQUENCE [LARGE SCALE GENOMIC DNA]</scope>
    <source>
        <strain evidence="3 4">DSM 17448</strain>
    </source>
</reference>
<keyword evidence="1" id="KW-0175">Coiled coil</keyword>
<feature type="transmembrane region" description="Helical" evidence="2">
    <location>
        <begin position="55"/>
        <end position="74"/>
    </location>
</feature>
<gene>
    <name evidence="3" type="ordered locus">Emtol_2454</name>
</gene>
<proteinExistence type="predicted"/>
<keyword evidence="2" id="KW-0472">Membrane</keyword>
<feature type="coiled-coil region" evidence="1">
    <location>
        <begin position="150"/>
        <end position="177"/>
    </location>
</feature>
<accession>A0ABN4AMS5</accession>
<dbReference type="RefSeq" id="WP_015029287.1">
    <property type="nucleotide sequence ID" value="NC_018748.1"/>
</dbReference>
<keyword evidence="4" id="KW-1185">Reference proteome</keyword>
<dbReference type="EMBL" id="CP002961">
    <property type="protein sequence ID" value="AFK03590.1"/>
    <property type="molecule type" value="Genomic_DNA"/>
</dbReference>
<keyword evidence="2" id="KW-0812">Transmembrane</keyword>
<evidence type="ECO:0000313" key="4">
    <source>
        <dbReference type="Proteomes" id="UP000002875"/>
    </source>
</evidence>